<dbReference type="RefSeq" id="WP_124210344.1">
    <property type="nucleotide sequence ID" value="NZ_CP016615.1"/>
</dbReference>
<comment type="caution">
    <text evidence="3">The sequence shown here is derived from an EMBL/GenBank/DDBJ whole genome shotgun (WGS) entry which is preliminary data.</text>
</comment>
<dbReference type="SUPFAM" id="SSF56784">
    <property type="entry name" value="HAD-like"/>
    <property type="match status" value="1"/>
</dbReference>
<dbReference type="CDD" id="cd07534">
    <property type="entry name" value="HAD_CAP"/>
    <property type="match status" value="1"/>
</dbReference>
<dbReference type="GO" id="GO:0009279">
    <property type="term" value="C:cell outer membrane"/>
    <property type="evidence" value="ECO:0007669"/>
    <property type="project" value="InterPro"/>
</dbReference>
<proteinExistence type="predicted"/>
<dbReference type="SFLD" id="SFLDG01125">
    <property type="entry name" value="C1.1:_Acid_Phosphatase_Like"/>
    <property type="match status" value="1"/>
</dbReference>
<dbReference type="InterPro" id="IPR036412">
    <property type="entry name" value="HAD-like_sf"/>
</dbReference>
<keyword evidence="1 2" id="KW-0732">Signal</keyword>
<dbReference type="PANTHER" id="PTHR31284:SF10">
    <property type="entry name" value="ACID PHOSPHATASE-LIKE PROTEIN"/>
    <property type="match status" value="1"/>
</dbReference>
<feature type="signal peptide" evidence="2">
    <location>
        <begin position="1"/>
        <end position="23"/>
    </location>
</feature>
<dbReference type="PIRSF" id="PIRSF019271">
    <property type="entry name" value="Acid_Ptase_C"/>
    <property type="match status" value="1"/>
</dbReference>
<sequence>MKSMTLKLSAIAVAATIALTGCATQQTSNGEEKLQQHAMLGINWMQESGEYQALAYQAFNSAKVAFDNAKVAKGKKKAVVVDLDETMMDNSGYAAWQIKNNKGFDGADWTRWVNARQTRAIPGAVEFNNYVNSHKGTMFYVSNRKDSSEKVATLDDMKTLGFNGANEQTLYLKKDKSNKTPRFAEIEKLGYEIVLYIGDNLNDFGDETYKKPNADRRTFVEKNRQQFGKTFIMLPNPNYGDWEAALFNYDYKRTAEQKAKNRTDALRAWDGK</sequence>
<dbReference type="SFLD" id="SFLDS00003">
    <property type="entry name" value="Haloacid_Dehalogenase"/>
    <property type="match status" value="1"/>
</dbReference>
<organism evidence="3 4">
    <name type="scientific">Vespertiliibacter pulmonis</name>
    <dbReference type="NCBI Taxonomy" id="1443036"/>
    <lineage>
        <taxon>Bacteria</taxon>
        <taxon>Pseudomonadati</taxon>
        <taxon>Pseudomonadota</taxon>
        <taxon>Gammaproteobacteria</taxon>
        <taxon>Pasteurellales</taxon>
        <taxon>Pasteurellaceae</taxon>
        <taxon>Vespertiliibacter</taxon>
    </lineage>
</organism>
<reference evidence="3 4" key="1">
    <citation type="submission" date="2018-11" db="EMBL/GenBank/DDBJ databases">
        <title>Genomic Encyclopedia of Type Strains, Phase IV (KMG-IV): sequencing the most valuable type-strain genomes for metagenomic binning, comparative biology and taxonomic classification.</title>
        <authorList>
            <person name="Goeker M."/>
        </authorList>
    </citation>
    <scope>NUCLEOTIDE SEQUENCE [LARGE SCALE GENOMIC DNA]</scope>
    <source>
        <strain evidence="3 4">DSM 27238</strain>
    </source>
</reference>
<dbReference type="AlphaFoldDB" id="A0A3N4VRW6"/>
<dbReference type="Gene3D" id="3.40.50.1000">
    <property type="entry name" value="HAD superfamily/HAD-like"/>
    <property type="match status" value="1"/>
</dbReference>
<feature type="chain" id="PRO_5018262039" evidence="2">
    <location>
        <begin position="24"/>
        <end position="272"/>
    </location>
</feature>
<keyword evidence="4" id="KW-1185">Reference proteome</keyword>
<evidence type="ECO:0000256" key="2">
    <source>
        <dbReference type="SAM" id="SignalP"/>
    </source>
</evidence>
<evidence type="ECO:0000313" key="4">
    <source>
        <dbReference type="Proteomes" id="UP000281691"/>
    </source>
</evidence>
<name>A0A3N4VRW6_9PAST</name>
<dbReference type="Pfam" id="PF03767">
    <property type="entry name" value="Acid_phosphat_B"/>
    <property type="match status" value="1"/>
</dbReference>
<accession>A0A3N4VRW6</accession>
<dbReference type="PANTHER" id="PTHR31284">
    <property type="entry name" value="ACID PHOSPHATASE-LIKE PROTEIN"/>
    <property type="match status" value="1"/>
</dbReference>
<dbReference type="InterPro" id="IPR005519">
    <property type="entry name" value="Acid_phosphat_B-like"/>
</dbReference>
<protein>
    <submittedName>
        <fullName evidence="3">5'-nucleotidase (Lipoprotein e(P4) family)</fullName>
    </submittedName>
</protein>
<dbReference type="NCBIfam" id="TIGR01533">
    <property type="entry name" value="lipo_e_P4"/>
    <property type="match status" value="1"/>
</dbReference>
<dbReference type="InterPro" id="IPR023214">
    <property type="entry name" value="HAD_sf"/>
</dbReference>
<gene>
    <name evidence="3" type="ORF">EDC46_0138</name>
</gene>
<dbReference type="Proteomes" id="UP000281691">
    <property type="component" value="Unassembled WGS sequence"/>
</dbReference>
<dbReference type="OrthoDB" id="395856at2"/>
<dbReference type="EMBL" id="RKQP01000001">
    <property type="protein sequence ID" value="RPE85758.1"/>
    <property type="molecule type" value="Genomic_DNA"/>
</dbReference>
<dbReference type="InterPro" id="IPR006423">
    <property type="entry name" value="Lipo_e_P4"/>
</dbReference>
<dbReference type="PROSITE" id="PS51257">
    <property type="entry name" value="PROKAR_LIPOPROTEIN"/>
    <property type="match status" value="1"/>
</dbReference>
<evidence type="ECO:0000313" key="3">
    <source>
        <dbReference type="EMBL" id="RPE85758.1"/>
    </source>
</evidence>
<evidence type="ECO:0000256" key="1">
    <source>
        <dbReference type="ARBA" id="ARBA00022729"/>
    </source>
</evidence>
<keyword evidence="3" id="KW-0449">Lipoprotein</keyword>